<dbReference type="EMBL" id="BARS01049257">
    <property type="protein sequence ID" value="GAG30977.1"/>
    <property type="molecule type" value="Genomic_DNA"/>
</dbReference>
<dbReference type="InterPro" id="IPR050570">
    <property type="entry name" value="Cell_wall_metabolism_enzyme"/>
</dbReference>
<dbReference type="InterPro" id="IPR016047">
    <property type="entry name" value="M23ase_b-sheet_dom"/>
</dbReference>
<evidence type="ECO:0000313" key="3">
    <source>
        <dbReference type="EMBL" id="GAG30977.1"/>
    </source>
</evidence>
<dbReference type="GO" id="GO:0004222">
    <property type="term" value="F:metalloendopeptidase activity"/>
    <property type="evidence" value="ECO:0007669"/>
    <property type="project" value="TreeGrafter"/>
</dbReference>
<sequence>GWYLHKGIDIAWGYGVPIVATANGKIQKIDNDPMGLGWYIVLRHNYGFHTRFGHLDRIIVQKGQEVRRGQIVGYMGSSGLSTGPHLHYEVWIGTQVVDPEQFLSIRSPLIKKSVSSGR</sequence>
<gene>
    <name evidence="3" type="ORF">S01H1_73700</name>
</gene>
<dbReference type="Gene3D" id="2.70.70.10">
    <property type="entry name" value="Glucose Permease (Domain IIA)"/>
    <property type="match status" value="1"/>
</dbReference>
<keyword evidence="1" id="KW-0732">Signal</keyword>
<dbReference type="PANTHER" id="PTHR21666:SF289">
    <property type="entry name" value="L-ALA--D-GLU ENDOPEPTIDASE"/>
    <property type="match status" value="1"/>
</dbReference>
<evidence type="ECO:0000256" key="1">
    <source>
        <dbReference type="ARBA" id="ARBA00022729"/>
    </source>
</evidence>
<protein>
    <recommendedName>
        <fullName evidence="2">M23ase beta-sheet core domain-containing protein</fullName>
    </recommendedName>
</protein>
<dbReference type="PANTHER" id="PTHR21666">
    <property type="entry name" value="PEPTIDASE-RELATED"/>
    <property type="match status" value="1"/>
</dbReference>
<comment type="caution">
    <text evidence="3">The sequence shown here is derived from an EMBL/GenBank/DDBJ whole genome shotgun (WGS) entry which is preliminary data.</text>
</comment>
<reference evidence="3" key="1">
    <citation type="journal article" date="2014" name="Front. Microbiol.">
        <title>High frequency of phylogenetically diverse reductive dehalogenase-homologous genes in deep subseafloor sedimentary metagenomes.</title>
        <authorList>
            <person name="Kawai M."/>
            <person name="Futagami T."/>
            <person name="Toyoda A."/>
            <person name="Takaki Y."/>
            <person name="Nishi S."/>
            <person name="Hori S."/>
            <person name="Arai W."/>
            <person name="Tsubouchi T."/>
            <person name="Morono Y."/>
            <person name="Uchiyama I."/>
            <person name="Ito T."/>
            <person name="Fujiyama A."/>
            <person name="Inagaki F."/>
            <person name="Takami H."/>
        </authorList>
    </citation>
    <scope>NUCLEOTIDE SEQUENCE</scope>
    <source>
        <strain evidence="3">Expedition CK06-06</strain>
    </source>
</reference>
<dbReference type="AlphaFoldDB" id="X0X6H8"/>
<evidence type="ECO:0000259" key="2">
    <source>
        <dbReference type="Pfam" id="PF01551"/>
    </source>
</evidence>
<dbReference type="SUPFAM" id="SSF51261">
    <property type="entry name" value="Duplicated hybrid motif"/>
    <property type="match status" value="1"/>
</dbReference>
<name>X0X6H8_9ZZZZ</name>
<feature type="non-terminal residue" evidence="3">
    <location>
        <position position="1"/>
    </location>
</feature>
<dbReference type="Pfam" id="PF01551">
    <property type="entry name" value="Peptidase_M23"/>
    <property type="match status" value="1"/>
</dbReference>
<proteinExistence type="predicted"/>
<feature type="domain" description="M23ase beta-sheet core" evidence="2">
    <location>
        <begin position="4"/>
        <end position="99"/>
    </location>
</feature>
<dbReference type="CDD" id="cd12797">
    <property type="entry name" value="M23_peptidase"/>
    <property type="match status" value="1"/>
</dbReference>
<organism evidence="3">
    <name type="scientific">marine sediment metagenome</name>
    <dbReference type="NCBI Taxonomy" id="412755"/>
    <lineage>
        <taxon>unclassified sequences</taxon>
        <taxon>metagenomes</taxon>
        <taxon>ecological metagenomes</taxon>
    </lineage>
</organism>
<dbReference type="InterPro" id="IPR011055">
    <property type="entry name" value="Dup_hybrid_motif"/>
</dbReference>
<accession>X0X6H8</accession>